<dbReference type="Proteomes" id="UP000003208">
    <property type="component" value="Unassembled WGS sequence"/>
</dbReference>
<proteinExistence type="predicted"/>
<sequence length="134" mass="15539">MEPREGDDSVDRIMLFFANWSRPIVEEWFKLMQWLLVMAVLAFLSKQSEQFVFTILLGLSVIALWCYLMFGYLKLWHEFIWARFHNGYGDSLASLLKRFSFWGVGAVAISLIAGLALELAFLFGTEAARILYRT</sequence>
<feature type="transmembrane region" description="Helical" evidence="1">
    <location>
        <begin position="51"/>
        <end position="73"/>
    </location>
</feature>
<reference evidence="2 3" key="1">
    <citation type="journal article" date="2012" name="J. Bacteriol.">
        <title>Genome sequence of deep-sea manganese-oxidizing bacterium Marinobacter manganoxydans MnI7-9.</title>
        <authorList>
            <person name="Wang H."/>
            <person name="Li H."/>
            <person name="Shao Z."/>
            <person name="Liao S."/>
            <person name="Johnstone L."/>
            <person name="Rensing C."/>
            <person name="Wang G."/>
        </authorList>
    </citation>
    <scope>NUCLEOTIDE SEQUENCE [LARGE SCALE GENOMIC DNA]</scope>
    <source>
        <strain evidence="2 3">MnI7-9</strain>
    </source>
</reference>
<keyword evidence="3" id="KW-1185">Reference proteome</keyword>
<keyword evidence="1" id="KW-0812">Transmembrane</keyword>
<feature type="transmembrane region" description="Helical" evidence="1">
    <location>
        <begin position="99"/>
        <end position="123"/>
    </location>
</feature>
<name>G6YS41_9GAMM</name>
<protein>
    <recommendedName>
        <fullName evidence="4">Transmembrane protein</fullName>
    </recommendedName>
</protein>
<keyword evidence="1" id="KW-0472">Membrane</keyword>
<feature type="transmembrane region" description="Helical" evidence="1">
    <location>
        <begin position="28"/>
        <end position="44"/>
    </location>
</feature>
<keyword evidence="1" id="KW-1133">Transmembrane helix</keyword>
<evidence type="ECO:0000313" key="3">
    <source>
        <dbReference type="Proteomes" id="UP000003208"/>
    </source>
</evidence>
<dbReference type="RefSeq" id="WP_008172230.1">
    <property type="nucleotide sequence ID" value="NZ_AGTR01000030.1"/>
</dbReference>
<dbReference type="EMBL" id="AGTR01000030">
    <property type="protein sequence ID" value="EHJ04995.1"/>
    <property type="molecule type" value="Genomic_DNA"/>
</dbReference>
<evidence type="ECO:0008006" key="4">
    <source>
        <dbReference type="Google" id="ProtNLM"/>
    </source>
</evidence>
<evidence type="ECO:0000256" key="1">
    <source>
        <dbReference type="SAM" id="Phobius"/>
    </source>
</evidence>
<organism evidence="2 3">
    <name type="scientific">Marinobacter manganoxydans MnI7-9</name>
    <dbReference type="NCBI Taxonomy" id="1094979"/>
    <lineage>
        <taxon>Bacteria</taxon>
        <taxon>Pseudomonadati</taxon>
        <taxon>Pseudomonadota</taxon>
        <taxon>Gammaproteobacteria</taxon>
        <taxon>Pseudomonadales</taxon>
        <taxon>Marinobacteraceae</taxon>
        <taxon>Marinobacter</taxon>
    </lineage>
</organism>
<dbReference type="AlphaFoldDB" id="G6YS41"/>
<accession>G6YS41</accession>
<gene>
    <name evidence="2" type="ORF">KYE_08393</name>
</gene>
<evidence type="ECO:0000313" key="2">
    <source>
        <dbReference type="EMBL" id="EHJ04995.1"/>
    </source>
</evidence>